<keyword evidence="4" id="KW-1185">Reference proteome</keyword>
<evidence type="ECO:0000256" key="2">
    <source>
        <dbReference type="SAM" id="Phobius"/>
    </source>
</evidence>
<feature type="transmembrane region" description="Helical" evidence="2">
    <location>
        <begin position="151"/>
        <end position="172"/>
    </location>
</feature>
<reference evidence="3 4" key="1">
    <citation type="submission" date="2016-06" db="EMBL/GenBank/DDBJ databases">
        <title>Comparative genomics of the ectomycorrhizal sister species Rhizopogon vinicolor and Rhizopogon vesiculosus (Basidiomycota: Boletales) reveals a divergence of the mating type B locus.</title>
        <authorList>
            <consortium name="DOE Joint Genome Institute"/>
            <person name="Mujic A.B."/>
            <person name="Kuo A."/>
            <person name="Tritt A."/>
            <person name="Lipzen A."/>
            <person name="Chen C."/>
            <person name="Johnson J."/>
            <person name="Sharma A."/>
            <person name="Barry K."/>
            <person name="Grigoriev I.V."/>
            <person name="Spatafora J.W."/>
        </authorList>
    </citation>
    <scope>NUCLEOTIDE SEQUENCE [LARGE SCALE GENOMIC DNA]</scope>
    <source>
        <strain evidence="3 4">AM-OR11-026</strain>
    </source>
</reference>
<evidence type="ECO:0000313" key="4">
    <source>
        <dbReference type="Proteomes" id="UP000092154"/>
    </source>
</evidence>
<dbReference type="InParanoid" id="A0A1B7MYC2"/>
<dbReference type="AlphaFoldDB" id="A0A1B7MYC2"/>
<keyword evidence="2" id="KW-0472">Membrane</keyword>
<feature type="transmembrane region" description="Helical" evidence="2">
    <location>
        <begin position="70"/>
        <end position="88"/>
    </location>
</feature>
<dbReference type="EMBL" id="KV448342">
    <property type="protein sequence ID" value="OAX37595.1"/>
    <property type="molecule type" value="Genomic_DNA"/>
</dbReference>
<feature type="region of interest" description="Disordered" evidence="1">
    <location>
        <begin position="218"/>
        <end position="250"/>
    </location>
</feature>
<evidence type="ECO:0000256" key="1">
    <source>
        <dbReference type="SAM" id="MobiDB-lite"/>
    </source>
</evidence>
<keyword evidence="2" id="KW-0812">Transmembrane</keyword>
<gene>
    <name evidence="3" type="ORF">K503DRAFT_857259</name>
</gene>
<evidence type="ECO:0000313" key="3">
    <source>
        <dbReference type="EMBL" id="OAX37595.1"/>
    </source>
</evidence>
<dbReference type="OrthoDB" id="2680543at2759"/>
<proteinExistence type="predicted"/>
<keyword evidence="2" id="KW-1133">Transmembrane helix</keyword>
<protein>
    <submittedName>
        <fullName evidence="3">Uncharacterized protein</fullName>
    </submittedName>
</protein>
<feature type="transmembrane region" description="Helical" evidence="2">
    <location>
        <begin position="184"/>
        <end position="206"/>
    </location>
</feature>
<feature type="transmembrane region" description="Helical" evidence="2">
    <location>
        <begin position="108"/>
        <end position="130"/>
    </location>
</feature>
<organism evidence="3 4">
    <name type="scientific">Rhizopogon vinicolor AM-OR11-026</name>
    <dbReference type="NCBI Taxonomy" id="1314800"/>
    <lineage>
        <taxon>Eukaryota</taxon>
        <taxon>Fungi</taxon>
        <taxon>Dikarya</taxon>
        <taxon>Basidiomycota</taxon>
        <taxon>Agaricomycotina</taxon>
        <taxon>Agaricomycetes</taxon>
        <taxon>Agaricomycetidae</taxon>
        <taxon>Boletales</taxon>
        <taxon>Suillineae</taxon>
        <taxon>Rhizopogonaceae</taxon>
        <taxon>Rhizopogon</taxon>
    </lineage>
</organism>
<sequence>MPGDKAQGIPPVPSHWKLPRSHPLLGSIPRWSFQGLCLISVHRPSMEHHWKSKCDETEWFKHMNEMVGQLNNSNVACGLLLATTSVFLTTPPPMQSVLNYATTSSYVLALVSFAHALGGILTGTAVIAIYQSCERDWTREVLTATRLRLCLILLLMAWPSISLFLSIVFLMASMLTAVLAPSLAWLQAAVGLELVLWTWTLPAFIFCTSPLRNQRCDQQAESARLTPPPHDSQRSNSDGIQECLEPGSLP</sequence>
<dbReference type="Proteomes" id="UP000092154">
    <property type="component" value="Unassembled WGS sequence"/>
</dbReference>
<name>A0A1B7MYC2_9AGAM</name>
<accession>A0A1B7MYC2</accession>